<keyword evidence="3" id="KW-1185">Reference proteome</keyword>
<dbReference type="RefSeq" id="YP_009430148.1">
    <property type="nucleotide sequence ID" value="NC_022098.1"/>
</dbReference>
<dbReference type="GeneID" id="16607535"/>
<evidence type="ECO:0000313" key="2">
    <source>
        <dbReference type="EMBL" id="ATE82309.1"/>
    </source>
</evidence>
<evidence type="ECO:0000259" key="1">
    <source>
        <dbReference type="PROSITE" id="PS50181"/>
    </source>
</evidence>
<proteinExistence type="predicted"/>
<protein>
    <submittedName>
        <fullName evidence="2">F-box domain containing protein</fullName>
    </submittedName>
</protein>
<dbReference type="Proteomes" id="UP000204584">
    <property type="component" value="Segment"/>
</dbReference>
<feature type="domain" description="F-box" evidence="1">
    <location>
        <begin position="3"/>
        <end position="49"/>
    </location>
</feature>
<name>A0A291AU42_9VIRU</name>
<gene>
    <name evidence="2" type="ORF">psal_cds_1353</name>
</gene>
<organism evidence="2 3">
    <name type="scientific">Pandoravirus salinus</name>
    <dbReference type="NCBI Taxonomy" id="1349410"/>
    <lineage>
        <taxon>Viruses</taxon>
        <taxon>Pandoravirus</taxon>
    </lineage>
</organism>
<dbReference type="Gene3D" id="1.20.1280.50">
    <property type="match status" value="1"/>
</dbReference>
<accession>A0A291AU42</accession>
<dbReference type="PROSITE" id="PS50181">
    <property type="entry name" value="FBOX"/>
    <property type="match status" value="1"/>
</dbReference>
<sequence length="366" mass="41899">MAQTTILDLPLEVHEHLLAICMARDIEALGATCSAMRFAVRNLYLWRRLFERDFGHLYSMRTDHAQWPADGVLRDPWVDTTCRGWAVEAPYVRLPPVGESWVPEPFMHMQSAGKDARWLYMFHATKRHEADADSAPVCEQGDCYAVTFNYIEPLWLEEGHHDGFAWSMGTNEFQIECRNALKHGLTSHVTINRELGTTCWTMGDPCNPKLSFSIRRPWQRGPVRTGRLEIASAGRIITTIRRVRNEYDDGSVTTTNYDAWGIGEAVTCYPNGDCVCYLVENGAVSVIREFVCSPRCPDREFAGRSIRPREWSRPTVRLRLDDFREHWFWPKSDCSDALAFCDYVRRGLVGWHPGLRKAALAHVGDT</sequence>
<dbReference type="InterPro" id="IPR036047">
    <property type="entry name" value="F-box-like_dom_sf"/>
</dbReference>
<evidence type="ECO:0000313" key="3">
    <source>
        <dbReference type="Proteomes" id="UP000204584"/>
    </source>
</evidence>
<reference evidence="2 3" key="1">
    <citation type="journal article" date="2013" name="Science">
        <title>Pandoraviruses: amoeba viruses with genomes up to 2.5 Mb reaching that of parasitic eukaryotes.</title>
        <authorList>
            <person name="Philippe N."/>
            <person name="Legendre M."/>
            <person name="Doutre G."/>
            <person name="Coute Y."/>
            <person name="Poirot O."/>
            <person name="Lescot M."/>
            <person name="Arslan D."/>
            <person name="Seltzer V."/>
            <person name="Bertaux L."/>
            <person name="Bruley C."/>
            <person name="Garin J."/>
            <person name="Claverie J.M."/>
            <person name="Abergel C."/>
        </authorList>
    </citation>
    <scope>NUCLEOTIDE SEQUENCE [LARGE SCALE GENOMIC DNA]</scope>
</reference>
<dbReference type="EMBL" id="KC977571">
    <property type="protein sequence ID" value="ATE82309.1"/>
    <property type="molecule type" value="Genomic_DNA"/>
</dbReference>
<dbReference type="SUPFAM" id="SSF81383">
    <property type="entry name" value="F-box domain"/>
    <property type="match status" value="1"/>
</dbReference>
<dbReference type="InterPro" id="IPR001810">
    <property type="entry name" value="F-box_dom"/>
</dbReference>
<dbReference type="KEGG" id="vg:16607535"/>